<gene>
    <name evidence="9" type="ORF">FC56_GL001542</name>
</gene>
<dbReference type="InterPro" id="IPR005122">
    <property type="entry name" value="Uracil-DNA_glycosylase-like"/>
</dbReference>
<keyword evidence="6" id="KW-0411">Iron-sulfur</keyword>
<keyword evidence="1" id="KW-0004">4Fe-4S</keyword>
<protein>
    <submittedName>
        <fullName evidence="9">Uracil-DNA glycosylase, family 4</fullName>
    </submittedName>
</protein>
<name>A0A0R2CSH5_9LACO</name>
<comment type="caution">
    <text evidence="9">The sequence shown here is derived from an EMBL/GenBank/DDBJ whole genome shotgun (WGS) entry which is preliminary data.</text>
</comment>
<evidence type="ECO:0000256" key="3">
    <source>
        <dbReference type="ARBA" id="ARBA00022763"/>
    </source>
</evidence>
<dbReference type="GO" id="GO:0006281">
    <property type="term" value="P:DNA repair"/>
    <property type="evidence" value="ECO:0007669"/>
    <property type="project" value="UniProtKB-KW"/>
</dbReference>
<dbReference type="Pfam" id="PF03167">
    <property type="entry name" value="UDG"/>
    <property type="match status" value="1"/>
</dbReference>
<dbReference type="Gene3D" id="3.40.470.10">
    <property type="entry name" value="Uracil-DNA glycosylase-like domain"/>
    <property type="match status" value="1"/>
</dbReference>
<dbReference type="SMART" id="SM00987">
    <property type="entry name" value="UreE_C"/>
    <property type="match status" value="1"/>
</dbReference>
<keyword evidence="4" id="KW-0378">Hydrolase</keyword>
<dbReference type="InterPro" id="IPR036895">
    <property type="entry name" value="Uracil-DNA_glycosylase-like_sf"/>
</dbReference>
<dbReference type="PANTHER" id="PTHR33693:SF1">
    <property type="entry name" value="TYPE-4 URACIL-DNA GLYCOSYLASE"/>
    <property type="match status" value="1"/>
</dbReference>
<dbReference type="PATRIC" id="fig|1423802.4.peg.1563"/>
<dbReference type="GO" id="GO:0051539">
    <property type="term" value="F:4 iron, 4 sulfur cluster binding"/>
    <property type="evidence" value="ECO:0007669"/>
    <property type="project" value="UniProtKB-KW"/>
</dbReference>
<reference evidence="9 10" key="1">
    <citation type="journal article" date="2015" name="Genome Announc.">
        <title>Expanding the biotechnology potential of lactobacilli through comparative genomics of 213 strains and associated genera.</title>
        <authorList>
            <person name="Sun Z."/>
            <person name="Harris H.M."/>
            <person name="McCann A."/>
            <person name="Guo C."/>
            <person name="Argimon S."/>
            <person name="Zhang W."/>
            <person name="Yang X."/>
            <person name="Jeffery I.B."/>
            <person name="Cooney J.C."/>
            <person name="Kagawa T.F."/>
            <person name="Liu W."/>
            <person name="Song Y."/>
            <person name="Salvetti E."/>
            <person name="Wrobel A."/>
            <person name="Rasinkangas P."/>
            <person name="Parkhill J."/>
            <person name="Rea M.C."/>
            <person name="O'Sullivan O."/>
            <person name="Ritari J."/>
            <person name="Douillard F.P."/>
            <person name="Paul Ross R."/>
            <person name="Yang R."/>
            <person name="Briner A.E."/>
            <person name="Felis G.E."/>
            <person name="de Vos W.M."/>
            <person name="Barrangou R."/>
            <person name="Klaenhammer T.R."/>
            <person name="Caufield P.W."/>
            <person name="Cui Y."/>
            <person name="Zhang H."/>
            <person name="O'Toole P.W."/>
        </authorList>
    </citation>
    <scope>NUCLEOTIDE SEQUENCE [LARGE SCALE GENOMIC DNA]</scope>
    <source>
        <strain evidence="9 10">DSM 24302</strain>
    </source>
</reference>
<evidence type="ECO:0000256" key="1">
    <source>
        <dbReference type="ARBA" id="ARBA00022485"/>
    </source>
</evidence>
<dbReference type="GO" id="GO:0046872">
    <property type="term" value="F:metal ion binding"/>
    <property type="evidence" value="ECO:0007669"/>
    <property type="project" value="UniProtKB-KW"/>
</dbReference>
<keyword evidence="5" id="KW-0408">Iron</keyword>
<evidence type="ECO:0000256" key="2">
    <source>
        <dbReference type="ARBA" id="ARBA00022723"/>
    </source>
</evidence>
<dbReference type="SMART" id="SM00986">
    <property type="entry name" value="UDG"/>
    <property type="match status" value="1"/>
</dbReference>
<accession>A0A0R2CSH5</accession>
<dbReference type="Proteomes" id="UP000051256">
    <property type="component" value="Unassembled WGS sequence"/>
</dbReference>
<dbReference type="GO" id="GO:0097506">
    <property type="term" value="F:deaminated base DNA N-glycosylase activity"/>
    <property type="evidence" value="ECO:0007669"/>
    <property type="project" value="UniProtKB-ARBA"/>
</dbReference>
<feature type="domain" description="Uracil-DNA glycosylase-like" evidence="8">
    <location>
        <begin position="41"/>
        <end position="210"/>
    </location>
</feature>
<evidence type="ECO:0000256" key="4">
    <source>
        <dbReference type="ARBA" id="ARBA00022801"/>
    </source>
</evidence>
<evidence type="ECO:0000313" key="9">
    <source>
        <dbReference type="EMBL" id="KRM94583.1"/>
    </source>
</evidence>
<dbReference type="STRING" id="1423802.FC56_GL001542"/>
<dbReference type="InterPro" id="IPR051536">
    <property type="entry name" value="UDG_Type-4/5"/>
</dbReference>
<proteinExistence type="predicted"/>
<evidence type="ECO:0000313" key="10">
    <source>
        <dbReference type="Proteomes" id="UP000051256"/>
    </source>
</evidence>
<evidence type="ECO:0000259" key="8">
    <source>
        <dbReference type="SMART" id="SM00986"/>
    </source>
</evidence>
<organism evidence="9 10">
    <name type="scientific">Lentilactobacillus senioris DSM 24302 = JCM 17472</name>
    <dbReference type="NCBI Taxonomy" id="1423802"/>
    <lineage>
        <taxon>Bacteria</taxon>
        <taxon>Bacillati</taxon>
        <taxon>Bacillota</taxon>
        <taxon>Bacilli</taxon>
        <taxon>Lactobacillales</taxon>
        <taxon>Lactobacillaceae</taxon>
        <taxon>Lentilactobacillus</taxon>
    </lineage>
</organism>
<dbReference type="AlphaFoldDB" id="A0A0R2CSH5"/>
<keyword evidence="2" id="KW-0479">Metal-binding</keyword>
<dbReference type="CDD" id="cd10030">
    <property type="entry name" value="UDG-F4_TTUDGA_SPO1dp_like"/>
    <property type="match status" value="1"/>
</dbReference>
<sequence length="218" mass="24541">MFYTNNNKLGVRIVETYLSTDQVKLARQLVTDNDNLEGLVISAGSLDPKLVLVAEAPGAKEIETGLPFMGPSGQELNKWLDYLGIKRTEVYFAKTVFGRPFKLKAERKSDRKPTNAELKAFAPLLDAELTHFTDRLIVPVGGTALSRLLGKQATITNLHGQLITAPVQRLDPVTNKYELTQQTYQLFPLFHPSYVRRFPSKRNLAYQDLDILKQLLNP</sequence>
<keyword evidence="7" id="KW-0234">DNA repair</keyword>
<evidence type="ECO:0000256" key="5">
    <source>
        <dbReference type="ARBA" id="ARBA00023004"/>
    </source>
</evidence>
<dbReference type="SUPFAM" id="SSF52141">
    <property type="entry name" value="Uracil-DNA glycosylase-like"/>
    <property type="match status" value="1"/>
</dbReference>
<dbReference type="EMBL" id="AYZR01000004">
    <property type="protein sequence ID" value="KRM94583.1"/>
    <property type="molecule type" value="Genomic_DNA"/>
</dbReference>
<evidence type="ECO:0000256" key="6">
    <source>
        <dbReference type="ARBA" id="ARBA00023014"/>
    </source>
</evidence>
<keyword evidence="10" id="KW-1185">Reference proteome</keyword>
<dbReference type="PANTHER" id="PTHR33693">
    <property type="entry name" value="TYPE-5 URACIL-DNA GLYCOSYLASE"/>
    <property type="match status" value="1"/>
</dbReference>
<keyword evidence="3" id="KW-0227">DNA damage</keyword>
<evidence type="ECO:0000256" key="7">
    <source>
        <dbReference type="ARBA" id="ARBA00023204"/>
    </source>
</evidence>